<gene>
    <name evidence="2" type="ORF">BXT84_14405</name>
</gene>
<name>A0ABM6RU25_9FIRM</name>
<evidence type="ECO:0000256" key="1">
    <source>
        <dbReference type="SAM" id="MobiDB-lite"/>
    </source>
</evidence>
<feature type="compositionally biased region" description="Basic and acidic residues" evidence="1">
    <location>
        <begin position="1"/>
        <end position="23"/>
    </location>
</feature>
<evidence type="ECO:0000313" key="3">
    <source>
        <dbReference type="Proteomes" id="UP000325292"/>
    </source>
</evidence>
<feature type="region of interest" description="Disordered" evidence="1">
    <location>
        <begin position="1"/>
        <end position="33"/>
    </location>
</feature>
<sequence>MEDERKDVQHRSDDTERKQKEGPGDPGDPGTVESLNEAIRQELKYLDVVVATPFRAVRRTTGQRSSGWAKSLDEMLWAAEGMARVPIKMLQSAFGEPMKRNQP</sequence>
<organism evidence="2 3">
    <name type="scientific">Sulfobacillus thermotolerans</name>
    <dbReference type="NCBI Taxonomy" id="338644"/>
    <lineage>
        <taxon>Bacteria</taxon>
        <taxon>Bacillati</taxon>
        <taxon>Bacillota</taxon>
        <taxon>Clostridia</taxon>
        <taxon>Eubacteriales</taxon>
        <taxon>Clostridiales Family XVII. Incertae Sedis</taxon>
        <taxon>Sulfobacillus</taxon>
    </lineage>
</organism>
<evidence type="ECO:0000313" key="2">
    <source>
        <dbReference type="EMBL" id="AUW94998.1"/>
    </source>
</evidence>
<keyword evidence="3" id="KW-1185">Reference proteome</keyword>
<protein>
    <submittedName>
        <fullName evidence="2">Uncharacterized protein</fullName>
    </submittedName>
</protein>
<dbReference type="Proteomes" id="UP000325292">
    <property type="component" value="Chromosome"/>
</dbReference>
<reference evidence="2 3" key="1">
    <citation type="journal article" date="2019" name="Sci. Rep.">
        <title>Sulfobacillus thermotolerans: new insights into resistance and metabolic capacities of acidophilic chemolithotrophs.</title>
        <authorList>
            <person name="Panyushkina A.E."/>
            <person name="Babenko V.V."/>
            <person name="Nikitina A.S."/>
            <person name="Selezneva O.V."/>
            <person name="Tsaplina I.A."/>
            <person name="Letarova M.A."/>
            <person name="Kostryukova E.S."/>
            <person name="Letarov A.V."/>
        </authorList>
    </citation>
    <scope>NUCLEOTIDE SEQUENCE [LARGE SCALE GENOMIC DNA]</scope>
    <source>
        <strain evidence="2 3">Kr1</strain>
    </source>
</reference>
<accession>A0ABM6RU25</accession>
<proteinExistence type="predicted"/>
<dbReference type="EMBL" id="CP019454">
    <property type="protein sequence ID" value="AUW94998.1"/>
    <property type="molecule type" value="Genomic_DNA"/>
</dbReference>
<dbReference type="RefSeq" id="WP_242968552.1">
    <property type="nucleotide sequence ID" value="NZ_CP133983.1"/>
</dbReference>